<evidence type="ECO:0000259" key="14">
    <source>
        <dbReference type="Pfam" id="PF05173"/>
    </source>
</evidence>
<feature type="domain" description="Dihydrodipicolinate reductase C-terminal" evidence="14">
    <location>
        <begin position="128"/>
        <end position="249"/>
    </location>
</feature>
<keyword evidence="3 12" id="KW-0521">NADP</keyword>
<evidence type="ECO:0000256" key="7">
    <source>
        <dbReference type="ARBA" id="ARBA00023154"/>
    </source>
</evidence>
<dbReference type="InterPro" id="IPR022663">
    <property type="entry name" value="DapB_C"/>
</dbReference>
<evidence type="ECO:0000256" key="12">
    <source>
        <dbReference type="HAMAP-Rule" id="MF_00102"/>
    </source>
</evidence>
<evidence type="ECO:0000256" key="4">
    <source>
        <dbReference type="ARBA" id="ARBA00022915"/>
    </source>
</evidence>
<dbReference type="GO" id="GO:0016726">
    <property type="term" value="F:oxidoreductase activity, acting on CH or CH2 groups, NAD or NADP as acceptor"/>
    <property type="evidence" value="ECO:0007669"/>
    <property type="project" value="UniProtKB-UniRule"/>
</dbReference>
<dbReference type="InterPro" id="IPR023940">
    <property type="entry name" value="DHDPR_bac"/>
</dbReference>
<feature type="binding site" evidence="12">
    <location>
        <begin position="122"/>
        <end position="125"/>
    </location>
    <ligand>
        <name>NAD(+)</name>
        <dbReference type="ChEBI" id="CHEBI:57540"/>
    </ligand>
</feature>
<name>A0A520LLT2_9GAMM</name>
<dbReference type="HAMAP" id="MF_00102">
    <property type="entry name" value="DapB"/>
    <property type="match status" value="1"/>
</dbReference>
<organism evidence="15 16">
    <name type="scientific">SAR92 clade bacterium</name>
    <dbReference type="NCBI Taxonomy" id="2315479"/>
    <lineage>
        <taxon>Bacteria</taxon>
        <taxon>Pseudomonadati</taxon>
        <taxon>Pseudomonadota</taxon>
        <taxon>Gammaproteobacteria</taxon>
        <taxon>Cellvibrionales</taxon>
        <taxon>Porticoccaceae</taxon>
        <taxon>SAR92 clade</taxon>
    </lineage>
</organism>
<feature type="domain" description="Dihydrodipicolinate reductase N-terminal" evidence="13">
    <location>
        <begin position="2"/>
        <end position="125"/>
    </location>
</feature>
<comment type="similarity">
    <text evidence="1 12">Belongs to the DapB family.</text>
</comment>
<dbReference type="InterPro" id="IPR000846">
    <property type="entry name" value="DapB_N"/>
</dbReference>
<dbReference type="Gene3D" id="3.30.360.10">
    <property type="entry name" value="Dihydrodipicolinate Reductase, domain 2"/>
    <property type="match status" value="1"/>
</dbReference>
<evidence type="ECO:0000256" key="10">
    <source>
        <dbReference type="ARBA" id="ARBA00049080"/>
    </source>
</evidence>
<comment type="caution">
    <text evidence="12">Lacks conserved residue(s) required for the propagation of feature annotation.</text>
</comment>
<evidence type="ECO:0000256" key="8">
    <source>
        <dbReference type="ARBA" id="ARBA00037922"/>
    </source>
</evidence>
<comment type="function">
    <text evidence="12">Catalyzes the conversion of 4-hydroxy-tetrahydrodipicolinate (HTPA) to tetrahydrodipicolinate.</text>
</comment>
<accession>A0A520LLT2</accession>
<dbReference type="PANTHER" id="PTHR20836">
    <property type="entry name" value="DIHYDRODIPICOLINATE REDUCTASE"/>
    <property type="match status" value="1"/>
</dbReference>
<dbReference type="AlphaFoldDB" id="A0A520LLT2"/>
<comment type="pathway">
    <text evidence="8 12">Amino-acid biosynthesis; L-lysine biosynthesis via DAP pathway; (S)-tetrahydrodipicolinate from L-aspartate: step 4/4.</text>
</comment>
<dbReference type="Pfam" id="PF05173">
    <property type="entry name" value="DapB_C"/>
    <property type="match status" value="1"/>
</dbReference>
<protein>
    <recommendedName>
        <fullName evidence="9 12">4-hydroxy-tetrahydrodipicolinate reductase</fullName>
        <shortName evidence="12">HTPA reductase</shortName>
        <ecNumber evidence="9 12">1.17.1.8</ecNumber>
    </recommendedName>
</protein>
<dbReference type="SUPFAM" id="SSF55347">
    <property type="entry name" value="Glyceraldehyde-3-phosphate dehydrogenase-like, C-terminal domain"/>
    <property type="match status" value="1"/>
</dbReference>
<dbReference type="CDD" id="cd02274">
    <property type="entry name" value="DHDPR_N"/>
    <property type="match status" value="1"/>
</dbReference>
<evidence type="ECO:0000256" key="3">
    <source>
        <dbReference type="ARBA" id="ARBA00022857"/>
    </source>
</evidence>
<evidence type="ECO:0000256" key="5">
    <source>
        <dbReference type="ARBA" id="ARBA00023002"/>
    </source>
</evidence>
<feature type="active site" description="Proton donor" evidence="12">
    <location>
        <position position="159"/>
    </location>
</feature>
<dbReference type="EMBL" id="SHBO01000038">
    <property type="protein sequence ID" value="RZO05676.1"/>
    <property type="molecule type" value="Genomic_DNA"/>
</dbReference>
<dbReference type="GO" id="GO:0005737">
    <property type="term" value="C:cytoplasm"/>
    <property type="evidence" value="ECO:0007669"/>
    <property type="project" value="UniProtKB-SubCell"/>
</dbReference>
<dbReference type="GO" id="GO:0051287">
    <property type="term" value="F:NAD binding"/>
    <property type="evidence" value="ECO:0007669"/>
    <property type="project" value="UniProtKB-UniRule"/>
</dbReference>
<evidence type="ECO:0000256" key="6">
    <source>
        <dbReference type="ARBA" id="ARBA00023027"/>
    </source>
</evidence>
<evidence type="ECO:0000313" key="15">
    <source>
        <dbReference type="EMBL" id="RZO05676.1"/>
    </source>
</evidence>
<gene>
    <name evidence="12 15" type="primary">dapB</name>
    <name evidence="15" type="ORF">EVB02_03210</name>
</gene>
<feature type="active site" description="Proton donor/acceptor" evidence="12">
    <location>
        <position position="155"/>
    </location>
</feature>
<dbReference type="GO" id="GO:0008839">
    <property type="term" value="F:4-hydroxy-tetrahydrodipicolinate reductase"/>
    <property type="evidence" value="ECO:0007669"/>
    <property type="project" value="UniProtKB-UniRule"/>
</dbReference>
<comment type="catalytic activity">
    <reaction evidence="10 12">
        <text>(S)-2,3,4,5-tetrahydrodipicolinate + NADP(+) + H2O = (2S,4S)-4-hydroxy-2,3,4,5-tetrahydrodipicolinate + NADPH + H(+)</text>
        <dbReference type="Rhea" id="RHEA:35331"/>
        <dbReference type="ChEBI" id="CHEBI:15377"/>
        <dbReference type="ChEBI" id="CHEBI:15378"/>
        <dbReference type="ChEBI" id="CHEBI:16845"/>
        <dbReference type="ChEBI" id="CHEBI:57783"/>
        <dbReference type="ChEBI" id="CHEBI:58349"/>
        <dbReference type="ChEBI" id="CHEBI:67139"/>
        <dbReference type="EC" id="1.17.1.8"/>
    </reaction>
</comment>
<evidence type="ECO:0000313" key="16">
    <source>
        <dbReference type="Proteomes" id="UP000318148"/>
    </source>
</evidence>
<comment type="caution">
    <text evidence="15">The sequence shown here is derived from an EMBL/GenBank/DDBJ whole genome shotgun (WGS) entry which is preliminary data.</text>
</comment>
<dbReference type="Gene3D" id="3.40.50.720">
    <property type="entry name" value="NAD(P)-binding Rossmann-like Domain"/>
    <property type="match status" value="1"/>
</dbReference>
<feature type="binding site" evidence="12">
    <location>
        <begin position="165"/>
        <end position="166"/>
    </location>
    <ligand>
        <name>(S)-2,3,4,5-tetrahydrodipicolinate</name>
        <dbReference type="ChEBI" id="CHEBI:16845"/>
    </ligand>
</feature>
<keyword evidence="12" id="KW-0963">Cytoplasm</keyword>
<evidence type="ECO:0000256" key="9">
    <source>
        <dbReference type="ARBA" id="ARBA00038983"/>
    </source>
</evidence>
<evidence type="ECO:0000256" key="1">
    <source>
        <dbReference type="ARBA" id="ARBA00006642"/>
    </source>
</evidence>
<dbReference type="PANTHER" id="PTHR20836:SF0">
    <property type="entry name" value="4-HYDROXY-TETRAHYDRODIPICOLINATE REDUCTASE 1, CHLOROPLASTIC-RELATED"/>
    <property type="match status" value="1"/>
</dbReference>
<dbReference type="GO" id="GO:0019877">
    <property type="term" value="P:diaminopimelate biosynthetic process"/>
    <property type="evidence" value="ECO:0007669"/>
    <property type="project" value="UniProtKB-UniRule"/>
</dbReference>
<keyword evidence="5 12" id="KW-0560">Oxidoreductase</keyword>
<evidence type="ECO:0000256" key="11">
    <source>
        <dbReference type="ARBA" id="ARBA00049396"/>
    </source>
</evidence>
<keyword evidence="7 12" id="KW-0457">Lysine biosynthesis</keyword>
<keyword evidence="4 12" id="KW-0220">Diaminopimelate biosynthesis</keyword>
<dbReference type="NCBIfam" id="TIGR00036">
    <property type="entry name" value="dapB"/>
    <property type="match status" value="1"/>
</dbReference>
<comment type="caution">
    <text evidence="12">Was originally thought to be a dihydrodipicolinate reductase (DHDPR), catalyzing the conversion of dihydrodipicolinate to tetrahydrodipicolinate. However, it was shown in E.coli that the substrate of the enzymatic reaction is not dihydrodipicolinate (DHDP) but in fact (2S,4S)-4-hydroxy-2,3,4,5-tetrahydrodipicolinic acid (HTPA), the product released by the DapA-catalyzed reaction.</text>
</comment>
<dbReference type="Proteomes" id="UP000318148">
    <property type="component" value="Unassembled WGS sequence"/>
</dbReference>
<keyword evidence="2 12" id="KW-0028">Amino-acid biosynthesis</keyword>
<feature type="binding site" evidence="12">
    <location>
        <position position="156"/>
    </location>
    <ligand>
        <name>(S)-2,3,4,5-tetrahydrodipicolinate</name>
        <dbReference type="ChEBI" id="CHEBI:16845"/>
    </ligand>
</feature>
<dbReference type="EC" id="1.17.1.8" evidence="9 12"/>
<dbReference type="GO" id="GO:0050661">
    <property type="term" value="F:NADP binding"/>
    <property type="evidence" value="ECO:0007669"/>
    <property type="project" value="UniProtKB-UniRule"/>
</dbReference>
<sequence length="252" mass="27195">MIKVLVFGATGRMGLEVIKAISDSKTFKLAAAISSPSSKHLTHDSGTLSCDRVNEVLISGSLTDISSDVDVAIDFSNPESSMRCLRYCAERGIRFISGTTGFQNHHHKEIQMLSKKTAVCVASNFSKGIALMSMLVEIASKTSGDDTQILINETHHKDKVDAPSGTAIDLADSIYRASKDSSTDREVSFSSTRSGANIGSHKVSFISESESIFLNHEVTDRAVFSSGALMAAKWIIGKKHGIYNMRDVLSLS</sequence>
<dbReference type="PIRSF" id="PIRSF000161">
    <property type="entry name" value="DHPR"/>
    <property type="match status" value="1"/>
</dbReference>
<keyword evidence="6 12" id="KW-0520">NAD</keyword>
<dbReference type="GO" id="GO:0009089">
    <property type="term" value="P:lysine biosynthetic process via diaminopimelate"/>
    <property type="evidence" value="ECO:0007669"/>
    <property type="project" value="UniProtKB-UniRule"/>
</dbReference>
<comment type="subunit">
    <text evidence="12">Homotetramer.</text>
</comment>
<feature type="binding site" evidence="12">
    <location>
        <begin position="98"/>
        <end position="100"/>
    </location>
    <ligand>
        <name>NAD(+)</name>
        <dbReference type="ChEBI" id="CHEBI:57540"/>
    </ligand>
</feature>
<evidence type="ECO:0000256" key="2">
    <source>
        <dbReference type="ARBA" id="ARBA00022605"/>
    </source>
</evidence>
<feature type="binding site" evidence="12">
    <location>
        <begin position="8"/>
        <end position="13"/>
    </location>
    <ligand>
        <name>NAD(+)</name>
        <dbReference type="ChEBI" id="CHEBI:57540"/>
    </ligand>
</feature>
<evidence type="ECO:0000259" key="13">
    <source>
        <dbReference type="Pfam" id="PF01113"/>
    </source>
</evidence>
<comment type="catalytic activity">
    <reaction evidence="11 12">
        <text>(S)-2,3,4,5-tetrahydrodipicolinate + NAD(+) + H2O = (2S,4S)-4-hydroxy-2,3,4,5-tetrahydrodipicolinate + NADH + H(+)</text>
        <dbReference type="Rhea" id="RHEA:35323"/>
        <dbReference type="ChEBI" id="CHEBI:15377"/>
        <dbReference type="ChEBI" id="CHEBI:15378"/>
        <dbReference type="ChEBI" id="CHEBI:16845"/>
        <dbReference type="ChEBI" id="CHEBI:57540"/>
        <dbReference type="ChEBI" id="CHEBI:57945"/>
        <dbReference type="ChEBI" id="CHEBI:67139"/>
        <dbReference type="EC" id="1.17.1.8"/>
    </reaction>
</comment>
<dbReference type="UniPathway" id="UPA00034">
    <property type="reaction ID" value="UER00018"/>
</dbReference>
<dbReference type="InterPro" id="IPR036291">
    <property type="entry name" value="NAD(P)-bd_dom_sf"/>
</dbReference>
<comment type="subcellular location">
    <subcellularLocation>
        <location evidence="12">Cytoplasm</location>
    </subcellularLocation>
</comment>
<reference evidence="15 16" key="1">
    <citation type="submission" date="2019-02" db="EMBL/GenBank/DDBJ databases">
        <title>Prokaryotic population dynamics and viral predation in marine succession experiment using metagenomics: the confinement effect.</title>
        <authorList>
            <person name="Haro-Moreno J.M."/>
            <person name="Rodriguez-Valera F."/>
            <person name="Lopez-Perez M."/>
        </authorList>
    </citation>
    <scope>NUCLEOTIDE SEQUENCE [LARGE SCALE GENOMIC DNA]</scope>
    <source>
        <strain evidence="15">MED-G169</strain>
    </source>
</reference>
<proteinExistence type="inferred from homology"/>
<dbReference type="Pfam" id="PF01113">
    <property type="entry name" value="DapB_N"/>
    <property type="match status" value="1"/>
</dbReference>
<dbReference type="SUPFAM" id="SSF51735">
    <property type="entry name" value="NAD(P)-binding Rossmann-fold domains"/>
    <property type="match status" value="1"/>
</dbReference>